<dbReference type="EMBL" id="JAUOZS010000001">
    <property type="protein sequence ID" value="MDT8899895.1"/>
    <property type="molecule type" value="Genomic_DNA"/>
</dbReference>
<evidence type="ECO:0000256" key="4">
    <source>
        <dbReference type="ARBA" id="ARBA00023239"/>
    </source>
</evidence>
<evidence type="ECO:0000313" key="7">
    <source>
        <dbReference type="Proteomes" id="UP001254848"/>
    </source>
</evidence>
<dbReference type="RefSeq" id="WP_413778460.1">
    <property type="nucleotide sequence ID" value="NZ_JAUOZS010000001.1"/>
</dbReference>
<comment type="pathway">
    <text evidence="1">Carbohydrate acid metabolism.</text>
</comment>
<evidence type="ECO:0000256" key="2">
    <source>
        <dbReference type="ARBA" id="ARBA00006906"/>
    </source>
</evidence>
<dbReference type="CDD" id="cd00452">
    <property type="entry name" value="KDPG_aldolase"/>
    <property type="match status" value="1"/>
</dbReference>
<name>A0ABU3NSU4_9FIRM</name>
<dbReference type="PANTHER" id="PTHR30246:SF1">
    <property type="entry name" value="2-DEHYDRO-3-DEOXY-6-PHOSPHOGALACTONATE ALDOLASE-RELATED"/>
    <property type="match status" value="1"/>
</dbReference>
<dbReference type="PANTHER" id="PTHR30246">
    <property type="entry name" value="2-KETO-3-DEOXY-6-PHOSPHOGLUCONATE ALDOLASE"/>
    <property type="match status" value="1"/>
</dbReference>
<proteinExistence type="inferred from homology"/>
<keyword evidence="4" id="KW-0456">Lyase</keyword>
<organism evidence="6 7">
    <name type="scientific">Anaeroselena agilis</name>
    <dbReference type="NCBI Taxonomy" id="3063788"/>
    <lineage>
        <taxon>Bacteria</taxon>
        <taxon>Bacillati</taxon>
        <taxon>Bacillota</taxon>
        <taxon>Negativicutes</taxon>
        <taxon>Acetonemataceae</taxon>
        <taxon>Anaeroselena</taxon>
    </lineage>
</organism>
<evidence type="ECO:0000313" key="6">
    <source>
        <dbReference type="EMBL" id="MDT8899895.1"/>
    </source>
</evidence>
<comment type="similarity">
    <text evidence="2">Belongs to the KHG/KDPG aldolase family.</text>
</comment>
<dbReference type="Proteomes" id="UP001254848">
    <property type="component" value="Unassembled WGS sequence"/>
</dbReference>
<dbReference type="Pfam" id="PF01081">
    <property type="entry name" value="Aldolase"/>
    <property type="match status" value="1"/>
</dbReference>
<dbReference type="NCBIfam" id="TIGR01182">
    <property type="entry name" value="eda"/>
    <property type="match status" value="1"/>
</dbReference>
<gene>
    <name evidence="6" type="ORF">Q4T40_01345</name>
</gene>
<protein>
    <submittedName>
        <fullName evidence="6">Bifunctional 4-hydroxy-2-oxoglutarate aldolase/2-dehydro-3-deoxy-phosphogluconate aldolase</fullName>
    </submittedName>
</protein>
<sequence length="213" mass="21330">MGKVLDLIAANGVVAILRGIEPARMVPLGGALLAAGVGAIEVTMNSDGAPEAITALRRELGEVMPVGAGTVMDGEAAHRAVDAGAMFLLTPHLAEDTLAAAIALGVPAVVGAMTPTEAVRAYSLGAEMVKIFPAGTLGANYFRELRGPLPHIRTMAVGGVNAANAADFIKAGAAAVGAGSQLIDQAAVRSGDWEAVRSKAAAMVAAVKSARNV</sequence>
<dbReference type="SUPFAM" id="SSF51569">
    <property type="entry name" value="Aldolase"/>
    <property type="match status" value="1"/>
</dbReference>
<evidence type="ECO:0000256" key="1">
    <source>
        <dbReference type="ARBA" id="ARBA00004761"/>
    </source>
</evidence>
<dbReference type="Gene3D" id="3.20.20.70">
    <property type="entry name" value="Aldolase class I"/>
    <property type="match status" value="1"/>
</dbReference>
<evidence type="ECO:0000256" key="5">
    <source>
        <dbReference type="ARBA" id="ARBA00023277"/>
    </source>
</evidence>
<reference evidence="6 7" key="1">
    <citation type="submission" date="2023-07" db="EMBL/GenBank/DDBJ databases">
        <title>The novel representative of Negativicutes class, Anaeroselena agilis gen. nov. sp. nov.</title>
        <authorList>
            <person name="Prokofeva M.I."/>
            <person name="Elcheninov A.G."/>
            <person name="Klyukina A."/>
            <person name="Kublanov I.V."/>
            <person name="Frolov E.N."/>
            <person name="Podosokorskaya O.A."/>
        </authorList>
    </citation>
    <scope>NUCLEOTIDE SEQUENCE [LARGE SCALE GENOMIC DNA]</scope>
    <source>
        <strain evidence="6 7">4137-cl</strain>
    </source>
</reference>
<comment type="caution">
    <text evidence="6">The sequence shown here is derived from an EMBL/GenBank/DDBJ whole genome shotgun (WGS) entry which is preliminary data.</text>
</comment>
<dbReference type="InterPro" id="IPR013785">
    <property type="entry name" value="Aldolase_TIM"/>
</dbReference>
<keyword evidence="7" id="KW-1185">Reference proteome</keyword>
<accession>A0ABU3NSU4</accession>
<comment type="subunit">
    <text evidence="3">Homotrimer.</text>
</comment>
<keyword evidence="5" id="KW-0119">Carbohydrate metabolism</keyword>
<evidence type="ECO:0000256" key="3">
    <source>
        <dbReference type="ARBA" id="ARBA00011233"/>
    </source>
</evidence>
<dbReference type="InterPro" id="IPR000887">
    <property type="entry name" value="Aldlse_KDPG_KHG"/>
</dbReference>